<comment type="caution">
    <text evidence="2">The sequence shown here is derived from an EMBL/GenBank/DDBJ whole genome shotgun (WGS) entry which is preliminary data.</text>
</comment>
<sequence length="271" mass="30310">MRKGFNNFSRRWYPLHFLVALDEVVKAYAPTTGAILVQGVFRPRESDTPHNDRNWNKKRSKLRAGPGIQSGIIIGTYQNPKRNLESRVIQVGIENMTMIRIENGRSGSHYRFPHAIYDFSKPLLRQTARIPTFSISAGFSFNFDHDYGPVLDANSYSTAESGSRRALNSNTTLNSDVRSPLKCFLTKQLVCLDPPAVAPRLASIAASGVRPDLIFRGSKIESFPERPAQRRRILPRSAVLFSLLLFFLMRWSPAVANLAATGKWAGSVGDT</sequence>
<feature type="transmembrane region" description="Helical" evidence="1">
    <location>
        <begin position="233"/>
        <end position="251"/>
    </location>
</feature>
<keyword evidence="1" id="KW-1133">Transmembrane helix</keyword>
<dbReference type="EMBL" id="BGZK01000194">
    <property type="protein sequence ID" value="GBP27484.1"/>
    <property type="molecule type" value="Genomic_DNA"/>
</dbReference>
<organism evidence="2 3">
    <name type="scientific">Eumeta variegata</name>
    <name type="common">Bagworm moth</name>
    <name type="synonym">Eumeta japonica</name>
    <dbReference type="NCBI Taxonomy" id="151549"/>
    <lineage>
        <taxon>Eukaryota</taxon>
        <taxon>Metazoa</taxon>
        <taxon>Ecdysozoa</taxon>
        <taxon>Arthropoda</taxon>
        <taxon>Hexapoda</taxon>
        <taxon>Insecta</taxon>
        <taxon>Pterygota</taxon>
        <taxon>Neoptera</taxon>
        <taxon>Endopterygota</taxon>
        <taxon>Lepidoptera</taxon>
        <taxon>Glossata</taxon>
        <taxon>Ditrysia</taxon>
        <taxon>Tineoidea</taxon>
        <taxon>Psychidae</taxon>
        <taxon>Oiketicinae</taxon>
        <taxon>Eumeta</taxon>
    </lineage>
</organism>
<proteinExistence type="predicted"/>
<evidence type="ECO:0000313" key="2">
    <source>
        <dbReference type="EMBL" id="GBP27484.1"/>
    </source>
</evidence>
<reference evidence="2 3" key="1">
    <citation type="journal article" date="2019" name="Commun. Biol.">
        <title>The bagworm genome reveals a unique fibroin gene that provides high tensile strength.</title>
        <authorList>
            <person name="Kono N."/>
            <person name="Nakamura H."/>
            <person name="Ohtoshi R."/>
            <person name="Tomita M."/>
            <person name="Numata K."/>
            <person name="Arakawa K."/>
        </authorList>
    </citation>
    <scope>NUCLEOTIDE SEQUENCE [LARGE SCALE GENOMIC DNA]</scope>
</reference>
<gene>
    <name evidence="2" type="ORF">EVAR_14305_1</name>
</gene>
<keyword evidence="1" id="KW-0472">Membrane</keyword>
<dbReference type="Proteomes" id="UP000299102">
    <property type="component" value="Unassembled WGS sequence"/>
</dbReference>
<evidence type="ECO:0000313" key="3">
    <source>
        <dbReference type="Proteomes" id="UP000299102"/>
    </source>
</evidence>
<keyword evidence="1" id="KW-0812">Transmembrane</keyword>
<dbReference type="AlphaFoldDB" id="A0A4C1UNR9"/>
<accession>A0A4C1UNR9</accession>
<keyword evidence="3" id="KW-1185">Reference proteome</keyword>
<evidence type="ECO:0000256" key="1">
    <source>
        <dbReference type="SAM" id="Phobius"/>
    </source>
</evidence>
<protein>
    <submittedName>
        <fullName evidence="2">Uncharacterized protein</fullName>
    </submittedName>
</protein>
<name>A0A4C1UNR9_EUMVA</name>